<dbReference type="EMBL" id="JAODUP010000058">
    <property type="protein sequence ID" value="KAK2164860.1"/>
    <property type="molecule type" value="Genomic_DNA"/>
</dbReference>
<dbReference type="Proteomes" id="UP001208570">
    <property type="component" value="Unassembled WGS sequence"/>
</dbReference>
<reference evidence="2" key="1">
    <citation type="journal article" date="2023" name="Mol. Biol. Evol.">
        <title>Third-Generation Sequencing Reveals the Adaptive Role of the Epigenome in Three Deep-Sea Polychaetes.</title>
        <authorList>
            <person name="Perez M."/>
            <person name="Aroh O."/>
            <person name="Sun Y."/>
            <person name="Lan Y."/>
            <person name="Juniper S.K."/>
            <person name="Young C.R."/>
            <person name="Angers B."/>
            <person name="Qian P.Y."/>
        </authorList>
    </citation>
    <scope>NUCLEOTIDE SEQUENCE</scope>
    <source>
        <strain evidence="2">P08H-3</strain>
    </source>
</reference>
<protein>
    <submittedName>
        <fullName evidence="2">Uncharacterized protein</fullName>
    </submittedName>
</protein>
<organism evidence="2 3">
    <name type="scientific">Paralvinella palmiformis</name>
    <dbReference type="NCBI Taxonomy" id="53620"/>
    <lineage>
        <taxon>Eukaryota</taxon>
        <taxon>Metazoa</taxon>
        <taxon>Spiralia</taxon>
        <taxon>Lophotrochozoa</taxon>
        <taxon>Annelida</taxon>
        <taxon>Polychaeta</taxon>
        <taxon>Sedentaria</taxon>
        <taxon>Canalipalpata</taxon>
        <taxon>Terebellida</taxon>
        <taxon>Terebelliformia</taxon>
        <taxon>Alvinellidae</taxon>
        <taxon>Paralvinella</taxon>
    </lineage>
</organism>
<evidence type="ECO:0000313" key="3">
    <source>
        <dbReference type="Proteomes" id="UP001208570"/>
    </source>
</evidence>
<accession>A0AAD9NCF1</accession>
<dbReference type="AlphaFoldDB" id="A0AAD9NCF1"/>
<name>A0AAD9NCF1_9ANNE</name>
<gene>
    <name evidence="2" type="ORF">LSH36_58g18066</name>
</gene>
<keyword evidence="1" id="KW-0175">Coiled coil</keyword>
<keyword evidence="3" id="KW-1185">Reference proteome</keyword>
<evidence type="ECO:0000256" key="1">
    <source>
        <dbReference type="SAM" id="Coils"/>
    </source>
</evidence>
<comment type="caution">
    <text evidence="2">The sequence shown here is derived from an EMBL/GenBank/DDBJ whole genome shotgun (WGS) entry which is preliminary data.</text>
</comment>
<evidence type="ECO:0000313" key="2">
    <source>
        <dbReference type="EMBL" id="KAK2164860.1"/>
    </source>
</evidence>
<feature type="coiled-coil region" evidence="1">
    <location>
        <begin position="76"/>
        <end position="110"/>
    </location>
</feature>
<proteinExistence type="predicted"/>
<sequence length="137" mass="15600">MEKRLWLTLKLTTVTPGKIRERAGEKNDQKYDATKIIHLFLPACLGESEAKRKLKTSFKSPVCGKKRVNKGNQTDIVSIKTEILELENKNKQLDKELDELQNMGISLDSQTQTHTLSLEEGCTTKNLYEEYGLSLDD</sequence>